<evidence type="ECO:0000313" key="2">
    <source>
        <dbReference type="Proteomes" id="UP001595379"/>
    </source>
</evidence>
<sequence length="66" mass="7195">MLPVCPYCESEIDQLSITTLPANYSGTKRTVKLNTVTCPNEGCRAVLGVMDNRRRLASVVAHSVKS</sequence>
<evidence type="ECO:0008006" key="3">
    <source>
        <dbReference type="Google" id="ProtNLM"/>
    </source>
</evidence>
<dbReference type="Proteomes" id="UP001595379">
    <property type="component" value="Unassembled WGS sequence"/>
</dbReference>
<dbReference type="EMBL" id="JBHRSV010000001">
    <property type="protein sequence ID" value="MFC2924995.1"/>
    <property type="molecule type" value="Genomic_DNA"/>
</dbReference>
<name>A0ABV6ZU76_9PROT</name>
<keyword evidence="2" id="KW-1185">Reference proteome</keyword>
<gene>
    <name evidence="1" type="ORF">ACFOOR_02630</name>
</gene>
<accession>A0ABV6ZU76</accession>
<evidence type="ECO:0000313" key="1">
    <source>
        <dbReference type="EMBL" id="MFC2924995.1"/>
    </source>
</evidence>
<proteinExistence type="predicted"/>
<protein>
    <recommendedName>
        <fullName evidence="3">Zinc finger Ogr/Delta-type domain-containing protein</fullName>
    </recommendedName>
</protein>
<dbReference type="RefSeq" id="WP_343163878.1">
    <property type="nucleotide sequence ID" value="NZ_JBHRSV010000001.1"/>
</dbReference>
<comment type="caution">
    <text evidence="1">The sequence shown here is derived from an EMBL/GenBank/DDBJ whole genome shotgun (WGS) entry which is preliminary data.</text>
</comment>
<organism evidence="1 2">
    <name type="scientific">Hyphobacterium vulgare</name>
    <dbReference type="NCBI Taxonomy" id="1736751"/>
    <lineage>
        <taxon>Bacteria</taxon>
        <taxon>Pseudomonadati</taxon>
        <taxon>Pseudomonadota</taxon>
        <taxon>Alphaproteobacteria</taxon>
        <taxon>Maricaulales</taxon>
        <taxon>Maricaulaceae</taxon>
        <taxon>Hyphobacterium</taxon>
    </lineage>
</organism>
<reference evidence="2" key="1">
    <citation type="journal article" date="2019" name="Int. J. Syst. Evol. Microbiol.">
        <title>The Global Catalogue of Microorganisms (GCM) 10K type strain sequencing project: providing services to taxonomists for standard genome sequencing and annotation.</title>
        <authorList>
            <consortium name="The Broad Institute Genomics Platform"/>
            <consortium name="The Broad Institute Genome Sequencing Center for Infectious Disease"/>
            <person name="Wu L."/>
            <person name="Ma J."/>
        </authorList>
    </citation>
    <scope>NUCLEOTIDE SEQUENCE [LARGE SCALE GENOMIC DNA]</scope>
    <source>
        <strain evidence="2">KCTC 52487</strain>
    </source>
</reference>